<comment type="similarity">
    <text evidence="1">Belongs to the AB hydrolase superfamily. AB hydrolase 4 family.</text>
</comment>
<feature type="domain" description="AB hydrolase-1" evidence="2">
    <location>
        <begin position="119"/>
        <end position="395"/>
    </location>
</feature>
<dbReference type="AlphaFoldDB" id="A0A316VFV1"/>
<dbReference type="PANTHER" id="PTHR10794:SF63">
    <property type="entry name" value="ALPHA_BETA HYDROLASE 1, ISOFORM A"/>
    <property type="match status" value="1"/>
</dbReference>
<organism evidence="3 4">
    <name type="scientific">Meira miltonrushii</name>
    <dbReference type="NCBI Taxonomy" id="1280837"/>
    <lineage>
        <taxon>Eukaryota</taxon>
        <taxon>Fungi</taxon>
        <taxon>Dikarya</taxon>
        <taxon>Basidiomycota</taxon>
        <taxon>Ustilaginomycotina</taxon>
        <taxon>Exobasidiomycetes</taxon>
        <taxon>Exobasidiales</taxon>
        <taxon>Brachybasidiaceae</taxon>
        <taxon>Meira</taxon>
    </lineage>
</organism>
<dbReference type="RefSeq" id="XP_025356791.1">
    <property type="nucleotide sequence ID" value="XM_025500212.1"/>
</dbReference>
<sequence>MSTFVRSVLSPLKLAPSSFTKVHVLLSPSLNDSPTNSSYLPASSLPTLVEQCPSLSNGSFTPSPQLPSGHLQTIYSTLADTIDIDVVHYTRSVLLLPESGIISLDECDHEPEYKDADRPTMVITHGLTGGSQESYVRHCIKKLALPRSEGGPGYRCIVVNFRGCANTPVTSSQLYSAAKTSDLRCAILYIRKKYPESPLVGVGYSLGANVMAKYLGEEGDNTPLLGGIVCAAPFDLKKGSDLMENNTVRRHIYSRAMNGNLGRLGTRHAATLDLNKDLRPFLDILIDPACGQQYAKERGETSGNSSKTLKFVDDCLTRMVGGYSKPYGEFPFETSDDYYNYGGALNFLKGLKRPMLALNADDDPIVSAASVEGLRHLMGYEDESNPDKYGHTDFIVLATTQGGGHLGWWQGIRQPTRWLHAPVTDFARALFNESKKQAPSDDIVNKTTTRQVLVELMPSELLPPYLSPSQRELAKETKVEPALPKQDEEYKQGARMPWLRTHVLEHAPLLHPSMARQGWQGDEPLKEKEFTVDANGSVSEVDEEIAKGWCAFEGTMVLDTKRPEVGYLELPKWTRVAGAGDHFQGGKQLAGEYGNMIESESGDGTIAGL</sequence>
<dbReference type="SUPFAM" id="SSF53474">
    <property type="entry name" value="alpha/beta-Hydrolases"/>
    <property type="match status" value="1"/>
</dbReference>
<dbReference type="InParanoid" id="A0A316VFV1"/>
<dbReference type="InterPro" id="IPR029058">
    <property type="entry name" value="AB_hydrolase_fold"/>
</dbReference>
<dbReference type="Proteomes" id="UP000245771">
    <property type="component" value="Unassembled WGS sequence"/>
</dbReference>
<dbReference type="GeneID" id="37021993"/>
<name>A0A316VFV1_9BASI</name>
<dbReference type="PANTHER" id="PTHR10794">
    <property type="entry name" value="ABHYDROLASE DOMAIN-CONTAINING PROTEIN"/>
    <property type="match status" value="1"/>
</dbReference>
<proteinExistence type="inferred from homology"/>
<reference evidence="3 4" key="1">
    <citation type="journal article" date="2018" name="Mol. Biol. Evol.">
        <title>Broad Genomic Sampling Reveals a Smut Pathogenic Ancestry of the Fungal Clade Ustilaginomycotina.</title>
        <authorList>
            <person name="Kijpornyongpan T."/>
            <person name="Mondo S.J."/>
            <person name="Barry K."/>
            <person name="Sandor L."/>
            <person name="Lee J."/>
            <person name="Lipzen A."/>
            <person name="Pangilinan J."/>
            <person name="LaButti K."/>
            <person name="Hainaut M."/>
            <person name="Henrissat B."/>
            <person name="Grigoriev I.V."/>
            <person name="Spatafora J.W."/>
            <person name="Aime M.C."/>
        </authorList>
    </citation>
    <scope>NUCLEOTIDE SEQUENCE [LARGE SCALE GENOMIC DNA]</scope>
    <source>
        <strain evidence="3 4">MCA 3882</strain>
    </source>
</reference>
<dbReference type="Pfam" id="PF00561">
    <property type="entry name" value="Abhydrolase_1"/>
    <property type="match status" value="1"/>
</dbReference>
<evidence type="ECO:0000313" key="4">
    <source>
        <dbReference type="Proteomes" id="UP000245771"/>
    </source>
</evidence>
<gene>
    <name evidence="3" type="ORF">FA14DRAFT_169485</name>
</gene>
<dbReference type="OrthoDB" id="5954035at2759"/>
<dbReference type="GO" id="GO:0051793">
    <property type="term" value="P:medium-chain fatty acid catabolic process"/>
    <property type="evidence" value="ECO:0007669"/>
    <property type="project" value="TreeGrafter"/>
</dbReference>
<evidence type="ECO:0000259" key="2">
    <source>
        <dbReference type="Pfam" id="PF00561"/>
    </source>
</evidence>
<evidence type="ECO:0000313" key="3">
    <source>
        <dbReference type="EMBL" id="PWN36489.1"/>
    </source>
</evidence>
<dbReference type="GO" id="GO:0051792">
    <property type="term" value="P:medium-chain fatty acid biosynthetic process"/>
    <property type="evidence" value="ECO:0007669"/>
    <property type="project" value="TreeGrafter"/>
</dbReference>
<keyword evidence="4" id="KW-1185">Reference proteome</keyword>
<evidence type="ECO:0000256" key="1">
    <source>
        <dbReference type="ARBA" id="ARBA00010884"/>
    </source>
</evidence>
<protein>
    <recommendedName>
        <fullName evidence="2">AB hydrolase-1 domain-containing protein</fullName>
    </recommendedName>
</protein>
<dbReference type="GO" id="GO:0008126">
    <property type="term" value="F:acetylesterase activity"/>
    <property type="evidence" value="ECO:0007669"/>
    <property type="project" value="TreeGrafter"/>
</dbReference>
<accession>A0A316VFV1</accession>
<dbReference type="GO" id="GO:0047372">
    <property type="term" value="F:monoacylglycerol lipase activity"/>
    <property type="evidence" value="ECO:0007669"/>
    <property type="project" value="TreeGrafter"/>
</dbReference>
<dbReference type="InterPro" id="IPR000073">
    <property type="entry name" value="AB_hydrolase_1"/>
</dbReference>
<dbReference type="STRING" id="1280837.A0A316VFV1"/>
<dbReference type="InterPro" id="IPR050960">
    <property type="entry name" value="AB_hydrolase_4_sf"/>
</dbReference>
<dbReference type="Gene3D" id="3.40.50.1820">
    <property type="entry name" value="alpha/beta hydrolase"/>
    <property type="match status" value="1"/>
</dbReference>
<dbReference type="EMBL" id="KZ819602">
    <property type="protein sequence ID" value="PWN36489.1"/>
    <property type="molecule type" value="Genomic_DNA"/>
</dbReference>